<dbReference type="AlphaFoldDB" id="A0A3N2Q3E3"/>
<evidence type="ECO:0000256" key="6">
    <source>
        <dbReference type="SAM" id="MobiDB-lite"/>
    </source>
</evidence>
<dbReference type="Proteomes" id="UP000272025">
    <property type="component" value="Unassembled WGS sequence"/>
</dbReference>
<evidence type="ECO:0000256" key="2">
    <source>
        <dbReference type="ARBA" id="ARBA00023125"/>
    </source>
</evidence>
<dbReference type="OrthoDB" id="5398665at2759"/>
<keyword evidence="1 5" id="KW-0805">Transcription regulation</keyword>
<dbReference type="GO" id="GO:0008301">
    <property type="term" value="F:DNA binding, bending"/>
    <property type="evidence" value="ECO:0007669"/>
    <property type="project" value="InterPro"/>
</dbReference>
<comment type="subcellular location">
    <subcellularLocation>
        <location evidence="5">Nucleus</location>
    </subcellularLocation>
</comment>
<dbReference type="InterPro" id="IPR006856">
    <property type="entry name" value="MATalpha_HMGbox"/>
</dbReference>
<evidence type="ECO:0000256" key="4">
    <source>
        <dbReference type="ARBA" id="ARBA00023242"/>
    </source>
</evidence>
<dbReference type="GO" id="GO:0045895">
    <property type="term" value="P:positive regulation of mating-type specific transcription, DNA-templated"/>
    <property type="evidence" value="ECO:0007669"/>
    <property type="project" value="InterPro"/>
</dbReference>
<dbReference type="EMBL" id="ML119052">
    <property type="protein sequence ID" value="ROT41291.1"/>
    <property type="molecule type" value="Genomic_DNA"/>
</dbReference>
<reference evidence="8 9" key="1">
    <citation type="journal article" date="2018" name="Mol. Ecol.">
        <title>The obligate alkalophilic soda-lake fungus Sodiomyces alkalinus has shifted to a protein diet.</title>
        <authorList>
            <person name="Grum-Grzhimaylo A.A."/>
            <person name="Falkoski D.L."/>
            <person name="van den Heuvel J."/>
            <person name="Valero-Jimenez C.A."/>
            <person name="Min B."/>
            <person name="Choi I.G."/>
            <person name="Lipzen A."/>
            <person name="Daum C.G."/>
            <person name="Aanen D.K."/>
            <person name="Tsang A."/>
            <person name="Henrissat B."/>
            <person name="Bilanenko E.N."/>
            <person name="de Vries R.P."/>
            <person name="van Kan J.A.L."/>
            <person name="Grigoriev I.V."/>
            <person name="Debets A.J.M."/>
        </authorList>
    </citation>
    <scope>NUCLEOTIDE SEQUENCE [LARGE SCALE GENOMIC DNA]</scope>
    <source>
        <strain evidence="8 9">F11</strain>
    </source>
</reference>
<keyword evidence="9" id="KW-1185">Reference proteome</keyword>
<evidence type="ECO:0000313" key="8">
    <source>
        <dbReference type="EMBL" id="ROT41291.1"/>
    </source>
</evidence>
<proteinExistence type="inferred from homology"/>
<evidence type="ECO:0000259" key="7">
    <source>
        <dbReference type="PROSITE" id="PS51325"/>
    </source>
</evidence>
<evidence type="ECO:0000256" key="5">
    <source>
        <dbReference type="RuleBase" id="RU003516"/>
    </source>
</evidence>
<protein>
    <recommendedName>
        <fullName evidence="7">Alpha box domain-containing protein</fullName>
    </recommendedName>
</protein>
<dbReference type="Pfam" id="PF04769">
    <property type="entry name" value="MATalpha_HMGbox"/>
    <property type="match status" value="1"/>
</dbReference>
<name>A0A3N2Q3E3_SODAK</name>
<feature type="domain" description="Alpha box" evidence="7">
    <location>
        <begin position="100"/>
        <end position="155"/>
    </location>
</feature>
<sequence>MTDTSPVNLDDKSDLLAFLATLPRQVLRRALAADERQHINVSAGMQQISALGQDFIMDTTNYTLPIFTQTLPNLGHLTAEQDQNIIAAAPEVQPEATKTRSLRPLNAFMAFRSWYSRICPDAPQKDISSLITKLWEKDGFRNSWSLVAKMYSSIRDIVGKDNVSLKEFLAVACPIMHLVSPADYLDTYHWEIRVDQDGMRELCQNEDTAKQIIAVRLQKAVPATEIDLLHEVLKTGFMPNHAQVLIQQMTVNFMGVMITTGGNKIERFANVLLDNPNATAAKVFGGLHHVSSVNITQVDNFENVEEGRVLATNSSTFQEGGFNFDNSPSETLSPNDGNRSQLTDPVQSPLVENDGTLADTDLFSAYEMAAFQQLDNAAIESSFEGLQGYDPEDVFGFNSSLNQPTFGDVDWRRICKWHYRFPAFLLSGSMVQKG</sequence>
<keyword evidence="4 5" id="KW-0539">Nucleus</keyword>
<evidence type="ECO:0000313" key="9">
    <source>
        <dbReference type="Proteomes" id="UP000272025"/>
    </source>
</evidence>
<organism evidence="8 9">
    <name type="scientific">Sodiomyces alkalinus (strain CBS 110278 / VKM F-3762 / F11)</name>
    <name type="common">Alkaliphilic filamentous fungus</name>
    <dbReference type="NCBI Taxonomy" id="1314773"/>
    <lineage>
        <taxon>Eukaryota</taxon>
        <taxon>Fungi</taxon>
        <taxon>Dikarya</taxon>
        <taxon>Ascomycota</taxon>
        <taxon>Pezizomycotina</taxon>
        <taxon>Sordariomycetes</taxon>
        <taxon>Hypocreomycetidae</taxon>
        <taxon>Glomerellales</taxon>
        <taxon>Plectosphaerellaceae</taxon>
        <taxon>Sodiomyces</taxon>
    </lineage>
</organism>
<dbReference type="PROSITE" id="PS51325">
    <property type="entry name" value="ALPHA_BOX"/>
    <property type="match status" value="1"/>
</dbReference>
<keyword evidence="2 5" id="KW-0238">DNA-binding</keyword>
<gene>
    <name evidence="8" type="ORF">SODALDRAFT_349317</name>
</gene>
<accession>A0A3N2Q3E3</accession>
<feature type="compositionally biased region" description="Polar residues" evidence="6">
    <location>
        <begin position="320"/>
        <end position="346"/>
    </location>
</feature>
<evidence type="ECO:0000256" key="3">
    <source>
        <dbReference type="ARBA" id="ARBA00023163"/>
    </source>
</evidence>
<dbReference type="RefSeq" id="XP_028469097.1">
    <property type="nucleotide sequence ID" value="XM_028613416.1"/>
</dbReference>
<dbReference type="GeneID" id="39581894"/>
<evidence type="ECO:0000256" key="1">
    <source>
        <dbReference type="ARBA" id="ARBA00023015"/>
    </source>
</evidence>
<comment type="similarity">
    <text evidence="5">Belongs to the MATALPHA1 family.</text>
</comment>
<feature type="region of interest" description="Disordered" evidence="6">
    <location>
        <begin position="320"/>
        <end position="350"/>
    </location>
</feature>
<keyword evidence="3 5" id="KW-0804">Transcription</keyword>
<dbReference type="GO" id="GO:0005634">
    <property type="term" value="C:nucleus"/>
    <property type="evidence" value="ECO:0007669"/>
    <property type="project" value="UniProtKB-SubCell"/>
</dbReference>